<protein>
    <recommendedName>
        <fullName evidence="1">peptidyl-tRNA hydrolase</fullName>
        <ecNumber evidence="1">3.1.1.29</ecNumber>
    </recommendedName>
</protein>
<keyword evidence="7" id="KW-1185">Reference proteome</keyword>
<dbReference type="Gene3D" id="1.10.8.10">
    <property type="entry name" value="DNA helicase RuvA subunit, C-terminal domain"/>
    <property type="match status" value="1"/>
</dbReference>
<keyword evidence="2" id="KW-0378">Hydrolase</keyword>
<dbReference type="Gene3D" id="3.40.1490.10">
    <property type="entry name" value="Bit1"/>
    <property type="match status" value="1"/>
</dbReference>
<evidence type="ECO:0000256" key="1">
    <source>
        <dbReference type="ARBA" id="ARBA00013260"/>
    </source>
</evidence>
<dbReference type="EC" id="3.1.1.29" evidence="1"/>
<name>A0A9P0GNB7_PHACE</name>
<dbReference type="SUPFAM" id="SSF102462">
    <property type="entry name" value="Peptidyl-tRNA hydrolase II"/>
    <property type="match status" value="1"/>
</dbReference>
<dbReference type="InterPro" id="IPR015940">
    <property type="entry name" value="UBA"/>
</dbReference>
<accession>A0A9P0GNB7</accession>
<dbReference type="Proteomes" id="UP001153737">
    <property type="component" value="Chromosome 12"/>
</dbReference>
<sequence length="201" mass="22285">MTDHWKPNEEYLHHLISMGFVHNVAIQALFCTDNRSIDEAVNYIFSPEETQTAVPLPVPVQNTENAAENAASDDESGDGDNEDIPYYKMTFVVNSSLKMGVGKIAAQVGHACLGLYRELVKVDKQEVLDLWEDIGEKKIVLKGKDDVHLMQLFEKAKLENIPCYLVKDAGHTQIAPGSVTVLSLFGLEEDVNKITGKLSLL</sequence>
<dbReference type="InterPro" id="IPR002833">
    <property type="entry name" value="PTH2"/>
</dbReference>
<evidence type="ECO:0000259" key="5">
    <source>
        <dbReference type="PROSITE" id="PS50030"/>
    </source>
</evidence>
<feature type="domain" description="UBA" evidence="5">
    <location>
        <begin position="6"/>
        <end position="47"/>
    </location>
</feature>
<comment type="catalytic activity">
    <reaction evidence="4">
        <text>an N-acyl-L-alpha-aminoacyl-tRNA + H2O = an N-acyl-L-amino acid + a tRNA + H(+)</text>
        <dbReference type="Rhea" id="RHEA:54448"/>
        <dbReference type="Rhea" id="RHEA-COMP:10123"/>
        <dbReference type="Rhea" id="RHEA-COMP:13883"/>
        <dbReference type="ChEBI" id="CHEBI:15377"/>
        <dbReference type="ChEBI" id="CHEBI:15378"/>
        <dbReference type="ChEBI" id="CHEBI:59874"/>
        <dbReference type="ChEBI" id="CHEBI:78442"/>
        <dbReference type="ChEBI" id="CHEBI:138191"/>
        <dbReference type="EC" id="3.1.1.29"/>
    </reaction>
</comment>
<dbReference type="EMBL" id="OU896718">
    <property type="protein sequence ID" value="CAH1119257.1"/>
    <property type="molecule type" value="Genomic_DNA"/>
</dbReference>
<dbReference type="GO" id="GO:0004045">
    <property type="term" value="F:peptidyl-tRNA hydrolase activity"/>
    <property type="evidence" value="ECO:0007669"/>
    <property type="project" value="UniProtKB-EC"/>
</dbReference>
<evidence type="ECO:0000313" key="7">
    <source>
        <dbReference type="Proteomes" id="UP001153737"/>
    </source>
</evidence>
<evidence type="ECO:0000313" key="6">
    <source>
        <dbReference type="EMBL" id="CAH1119257.1"/>
    </source>
</evidence>
<reference evidence="6" key="2">
    <citation type="submission" date="2022-10" db="EMBL/GenBank/DDBJ databases">
        <authorList>
            <consortium name="ENA_rothamsted_submissions"/>
            <consortium name="culmorum"/>
            <person name="King R."/>
        </authorList>
    </citation>
    <scope>NUCLEOTIDE SEQUENCE</scope>
</reference>
<dbReference type="PANTHER" id="PTHR12649">
    <property type="entry name" value="PEPTIDYL-TRNA HYDROLASE 2"/>
    <property type="match status" value="1"/>
</dbReference>
<proteinExistence type="inferred from homology"/>
<gene>
    <name evidence="6" type="ORF">PHAECO_LOCUS2795</name>
</gene>
<dbReference type="Pfam" id="PF01981">
    <property type="entry name" value="PTH2"/>
    <property type="match status" value="1"/>
</dbReference>
<dbReference type="SUPFAM" id="SSF46934">
    <property type="entry name" value="UBA-like"/>
    <property type="match status" value="1"/>
</dbReference>
<dbReference type="PROSITE" id="PS50030">
    <property type="entry name" value="UBA"/>
    <property type="match status" value="1"/>
</dbReference>
<dbReference type="FunFam" id="3.40.1490.10:FF:000002">
    <property type="entry name" value="Peptidyl-tRNA hydrolase 2, mitochondrial"/>
    <property type="match status" value="1"/>
</dbReference>
<evidence type="ECO:0000256" key="3">
    <source>
        <dbReference type="ARBA" id="ARBA00038050"/>
    </source>
</evidence>
<comment type="similarity">
    <text evidence="3">Belongs to the PTH2 family.</text>
</comment>
<dbReference type="AlphaFoldDB" id="A0A9P0GNB7"/>
<dbReference type="InterPro" id="IPR023476">
    <property type="entry name" value="Pep_tRNA_hydro_II_dom_sf"/>
</dbReference>
<organism evidence="6 7">
    <name type="scientific">Phaedon cochleariae</name>
    <name type="common">Mustard beetle</name>
    <dbReference type="NCBI Taxonomy" id="80249"/>
    <lineage>
        <taxon>Eukaryota</taxon>
        <taxon>Metazoa</taxon>
        <taxon>Ecdysozoa</taxon>
        <taxon>Arthropoda</taxon>
        <taxon>Hexapoda</taxon>
        <taxon>Insecta</taxon>
        <taxon>Pterygota</taxon>
        <taxon>Neoptera</taxon>
        <taxon>Endopterygota</taxon>
        <taxon>Coleoptera</taxon>
        <taxon>Polyphaga</taxon>
        <taxon>Cucujiformia</taxon>
        <taxon>Chrysomeloidea</taxon>
        <taxon>Chrysomelidae</taxon>
        <taxon>Chrysomelinae</taxon>
        <taxon>Chrysomelini</taxon>
        <taxon>Phaedon</taxon>
    </lineage>
</organism>
<evidence type="ECO:0000256" key="2">
    <source>
        <dbReference type="ARBA" id="ARBA00022801"/>
    </source>
</evidence>
<dbReference type="SMART" id="SM00165">
    <property type="entry name" value="UBA"/>
    <property type="match status" value="1"/>
</dbReference>
<dbReference type="NCBIfam" id="TIGR00283">
    <property type="entry name" value="arch_pth2"/>
    <property type="match status" value="1"/>
</dbReference>
<dbReference type="Pfam" id="PF22562">
    <property type="entry name" value="UBA_7"/>
    <property type="match status" value="1"/>
</dbReference>
<reference evidence="6" key="1">
    <citation type="submission" date="2022-01" db="EMBL/GenBank/DDBJ databases">
        <authorList>
            <person name="King R."/>
        </authorList>
    </citation>
    <scope>NUCLEOTIDE SEQUENCE</scope>
</reference>
<dbReference type="CDD" id="cd02430">
    <property type="entry name" value="PTH2"/>
    <property type="match status" value="1"/>
</dbReference>
<dbReference type="PANTHER" id="PTHR12649:SF29">
    <property type="entry name" value="AMINOACYL-TRNA HYDROLASE"/>
    <property type="match status" value="1"/>
</dbReference>
<dbReference type="OrthoDB" id="1733656at2759"/>
<dbReference type="InterPro" id="IPR009060">
    <property type="entry name" value="UBA-like_sf"/>
</dbReference>
<evidence type="ECO:0000256" key="4">
    <source>
        <dbReference type="ARBA" id="ARBA00048707"/>
    </source>
</evidence>
<dbReference type="GO" id="GO:0005829">
    <property type="term" value="C:cytosol"/>
    <property type="evidence" value="ECO:0007669"/>
    <property type="project" value="TreeGrafter"/>
</dbReference>